<evidence type="ECO:0000259" key="3">
    <source>
        <dbReference type="Pfam" id="PF13579"/>
    </source>
</evidence>
<dbReference type="Gene3D" id="3.40.50.2000">
    <property type="entry name" value="Glycogen Phosphorylase B"/>
    <property type="match status" value="2"/>
</dbReference>
<protein>
    <submittedName>
        <fullName evidence="4">GDP-mannose-dependent alpha-(1-6)-phosphatidylinositol dimannoside mannosyltransferase</fullName>
    </submittedName>
</protein>
<dbReference type="PANTHER" id="PTHR46401">
    <property type="entry name" value="GLYCOSYLTRANSFERASE WBBK-RELATED"/>
    <property type="match status" value="1"/>
</dbReference>
<dbReference type="Proteomes" id="UP000317835">
    <property type="component" value="Chromosome"/>
</dbReference>
<accession>A0A518GVC6</accession>
<evidence type="ECO:0000313" key="4">
    <source>
        <dbReference type="EMBL" id="QDV32542.1"/>
    </source>
</evidence>
<evidence type="ECO:0000256" key="2">
    <source>
        <dbReference type="SAM" id="MobiDB-lite"/>
    </source>
</evidence>
<keyword evidence="5" id="KW-1185">Reference proteome</keyword>
<dbReference type="AlphaFoldDB" id="A0A518GVC6"/>
<organism evidence="4 5">
    <name type="scientific">Tautonia plasticadhaerens</name>
    <dbReference type="NCBI Taxonomy" id="2527974"/>
    <lineage>
        <taxon>Bacteria</taxon>
        <taxon>Pseudomonadati</taxon>
        <taxon>Planctomycetota</taxon>
        <taxon>Planctomycetia</taxon>
        <taxon>Isosphaerales</taxon>
        <taxon>Isosphaeraceae</taxon>
        <taxon>Tautonia</taxon>
    </lineage>
</organism>
<evidence type="ECO:0000313" key="5">
    <source>
        <dbReference type="Proteomes" id="UP000317835"/>
    </source>
</evidence>
<dbReference type="PANTHER" id="PTHR46401:SF2">
    <property type="entry name" value="GLYCOSYLTRANSFERASE WBBK-RELATED"/>
    <property type="match status" value="1"/>
</dbReference>
<feature type="compositionally biased region" description="Low complexity" evidence="2">
    <location>
        <begin position="1"/>
        <end position="20"/>
    </location>
</feature>
<sequence>MTIETSPSRRAARPRFPSGRLPDPHDRSGVGATRGERTDRMGERTDRMRVLVAIPTTNQMYSGIGRAIVELSRRLGRRVEFTFALDDRDPRSLRRVWELAEPMGASMLVGPHRFEPDCVEPSNTRLPEIIEESPWDAIELVGFANAATGRAVLRHIDDRTALCYTPHDQPLWTVPMSPEQRANVAEVHRRVIERADVVLADSEAERRSLQRLSPHRLNGETLPLGCDFESFDAGPLDRPPQLLFVGDLAEIRKRFDRVIDVFSRVLERRPEYRLVVIGNRSAESADLIPEAIRTAVDLRGYVSEPELRRAYASSRSLVLLSDVEAFGLPILESLACGTPVLLGRLDTTESLFDGFPGVHFCPLDDPEGTFEVADLLLGDWRSAVASACADRRRLCAEFDWGRLADRKWRALSAAWARRNASTALGPRGGPPGLDRADAGGRPCR</sequence>
<proteinExistence type="predicted"/>
<name>A0A518GVC6_9BACT</name>
<dbReference type="Pfam" id="PF13579">
    <property type="entry name" value="Glyco_trans_4_4"/>
    <property type="match status" value="1"/>
</dbReference>
<feature type="domain" description="Glycosyltransferase subfamily 4-like N-terminal" evidence="3">
    <location>
        <begin position="63"/>
        <end position="225"/>
    </location>
</feature>
<evidence type="ECO:0000256" key="1">
    <source>
        <dbReference type="ARBA" id="ARBA00022679"/>
    </source>
</evidence>
<dbReference type="GO" id="GO:0016757">
    <property type="term" value="F:glycosyltransferase activity"/>
    <property type="evidence" value="ECO:0007669"/>
    <property type="project" value="UniProtKB-KW"/>
</dbReference>
<keyword evidence="4" id="KW-0328">Glycosyltransferase</keyword>
<feature type="compositionally biased region" description="Basic and acidic residues" evidence="2">
    <location>
        <begin position="22"/>
        <end position="44"/>
    </location>
</feature>
<feature type="region of interest" description="Disordered" evidence="2">
    <location>
        <begin position="422"/>
        <end position="444"/>
    </location>
</feature>
<dbReference type="EMBL" id="CP036426">
    <property type="protein sequence ID" value="QDV32542.1"/>
    <property type="molecule type" value="Genomic_DNA"/>
</dbReference>
<dbReference type="CDD" id="cd03801">
    <property type="entry name" value="GT4_PimA-like"/>
    <property type="match status" value="1"/>
</dbReference>
<gene>
    <name evidence="4" type="primary">pimC</name>
    <name evidence="4" type="ORF">ElP_03760</name>
</gene>
<keyword evidence="1 4" id="KW-0808">Transferase</keyword>
<dbReference type="GO" id="GO:0009103">
    <property type="term" value="P:lipopolysaccharide biosynthetic process"/>
    <property type="evidence" value="ECO:0007669"/>
    <property type="project" value="TreeGrafter"/>
</dbReference>
<dbReference type="InterPro" id="IPR028098">
    <property type="entry name" value="Glyco_trans_4-like_N"/>
</dbReference>
<reference evidence="4 5" key="1">
    <citation type="submission" date="2019-02" db="EMBL/GenBank/DDBJ databases">
        <title>Deep-cultivation of Planctomycetes and their phenomic and genomic characterization uncovers novel biology.</title>
        <authorList>
            <person name="Wiegand S."/>
            <person name="Jogler M."/>
            <person name="Boedeker C."/>
            <person name="Pinto D."/>
            <person name="Vollmers J."/>
            <person name="Rivas-Marin E."/>
            <person name="Kohn T."/>
            <person name="Peeters S.H."/>
            <person name="Heuer A."/>
            <person name="Rast P."/>
            <person name="Oberbeckmann S."/>
            <person name="Bunk B."/>
            <person name="Jeske O."/>
            <person name="Meyerdierks A."/>
            <person name="Storesund J.E."/>
            <person name="Kallscheuer N."/>
            <person name="Luecker S."/>
            <person name="Lage O.M."/>
            <person name="Pohl T."/>
            <person name="Merkel B.J."/>
            <person name="Hornburger P."/>
            <person name="Mueller R.-W."/>
            <person name="Bruemmer F."/>
            <person name="Labrenz M."/>
            <person name="Spormann A.M."/>
            <person name="Op den Camp H."/>
            <person name="Overmann J."/>
            <person name="Amann R."/>
            <person name="Jetten M.S.M."/>
            <person name="Mascher T."/>
            <person name="Medema M.H."/>
            <person name="Devos D.P."/>
            <person name="Kaster A.-K."/>
            <person name="Ovreas L."/>
            <person name="Rohde M."/>
            <person name="Galperin M.Y."/>
            <person name="Jogler C."/>
        </authorList>
    </citation>
    <scope>NUCLEOTIDE SEQUENCE [LARGE SCALE GENOMIC DNA]</scope>
    <source>
        <strain evidence="4 5">ElP</strain>
    </source>
</reference>
<dbReference type="KEGG" id="tpla:ElP_03760"/>
<feature type="region of interest" description="Disordered" evidence="2">
    <location>
        <begin position="1"/>
        <end position="44"/>
    </location>
</feature>
<dbReference type="Pfam" id="PF13692">
    <property type="entry name" value="Glyco_trans_1_4"/>
    <property type="match status" value="1"/>
</dbReference>
<dbReference type="SUPFAM" id="SSF53756">
    <property type="entry name" value="UDP-Glycosyltransferase/glycogen phosphorylase"/>
    <property type="match status" value="1"/>
</dbReference>